<dbReference type="STRING" id="1630136.AS592_03565"/>
<accession>A0A151CIE1</accession>
<dbReference type="Pfam" id="PF03008">
    <property type="entry name" value="DUF234"/>
    <property type="match status" value="1"/>
</dbReference>
<dbReference type="InterPro" id="IPR004256">
    <property type="entry name" value="DUF234"/>
</dbReference>
<name>A0A151CIE1_9BACT</name>
<sequence>MSKHPTLLQHFRSFAYQNDIRDFDTALEYFAVFGGTGWEVDTAKSVETLMEEKILRNYEPLHQSITRYTHNNPVYHRLLTIIALGTEHEHDAFKKAKIGRDRGEEAIDYLEQKSLLRFDLSVEEAAKESERLSDRLLFRLPFMRFWFAAISPYYQSISAGDYREFKEKWQELKGNFSIVLSNLLIRELVVQRMAAEQTDDPVTTIGSYYDKKTRIELLAVRKSGKMLAGECKYSRKPAEVHMLSALKEKCQKADLDIAEYVLFSKHGFSAELEQMKGADVTLLSHTHLSSLLDHLTKEDLLVYTNRKY</sequence>
<dbReference type="OrthoDB" id="9801758at2"/>
<dbReference type="EMBL" id="LNKT01000007">
    <property type="protein sequence ID" value="KYJ87023.1"/>
    <property type="molecule type" value="Genomic_DNA"/>
</dbReference>
<feature type="domain" description="DUF234" evidence="1">
    <location>
        <begin position="146"/>
        <end position="236"/>
    </location>
</feature>
<evidence type="ECO:0000313" key="3">
    <source>
        <dbReference type="Proteomes" id="UP000075359"/>
    </source>
</evidence>
<dbReference type="PANTHER" id="PTHR34704">
    <property type="entry name" value="ATPASE"/>
    <property type="match status" value="1"/>
</dbReference>
<proteinExistence type="predicted"/>
<dbReference type="PANTHER" id="PTHR34704:SF1">
    <property type="entry name" value="ATPASE"/>
    <property type="match status" value="1"/>
</dbReference>
<comment type="caution">
    <text evidence="2">The sequence shown here is derived from an EMBL/GenBank/DDBJ whole genome shotgun (WGS) entry which is preliminary data.</text>
</comment>
<evidence type="ECO:0000313" key="2">
    <source>
        <dbReference type="EMBL" id="KYJ87023.1"/>
    </source>
</evidence>
<keyword evidence="3" id="KW-1185">Reference proteome</keyword>
<dbReference type="AlphaFoldDB" id="A0A151CIE1"/>
<protein>
    <submittedName>
        <fullName evidence="2">ATPase</fullName>
    </submittedName>
</protein>
<reference evidence="2 3" key="1">
    <citation type="submission" date="2015-11" db="EMBL/GenBank/DDBJ databases">
        <title>Draft genome of Sulfurovum riftiae 1812E, a member of the Epsilonproteobacteria isolated from the tube of the deep-sea hydrothermal vent tubewom Riftia pachyptila.</title>
        <authorList>
            <person name="Vetriani C."/>
            <person name="Giovannelli D."/>
        </authorList>
    </citation>
    <scope>NUCLEOTIDE SEQUENCE [LARGE SCALE GENOMIC DNA]</scope>
    <source>
        <strain evidence="2 3">1812E</strain>
    </source>
</reference>
<organism evidence="2 3">
    <name type="scientific">Sulfurovum riftiae</name>
    <dbReference type="NCBI Taxonomy" id="1630136"/>
    <lineage>
        <taxon>Bacteria</taxon>
        <taxon>Pseudomonadati</taxon>
        <taxon>Campylobacterota</taxon>
        <taxon>Epsilonproteobacteria</taxon>
        <taxon>Campylobacterales</taxon>
        <taxon>Sulfurovaceae</taxon>
        <taxon>Sulfurovum</taxon>
    </lineage>
</organism>
<dbReference type="Proteomes" id="UP000075359">
    <property type="component" value="Unassembled WGS sequence"/>
</dbReference>
<gene>
    <name evidence="2" type="ORF">AS592_03565</name>
</gene>
<evidence type="ECO:0000259" key="1">
    <source>
        <dbReference type="Pfam" id="PF03008"/>
    </source>
</evidence>
<dbReference type="RefSeq" id="WP_067329539.1">
    <property type="nucleotide sequence ID" value="NZ_LNKT01000007.1"/>
</dbReference>